<evidence type="ECO:0000259" key="4">
    <source>
        <dbReference type="PROSITE" id="PS51186"/>
    </source>
</evidence>
<sequence length="185" mass="20138">MADTGNGKCVMSAVTRLLECSDVQELTALFASNREFLRPWDPVRGDEFFTVAKQGELVRAALDAYEGGTMVPLAILNSDGDLAGRLNISGIVHGAFQSAVLGYWVSETENGAGLASAAVAEAIEYAGQQLGLHRIQAETLLDNVRSQKVLEKNGFIRYGLAPEYLNIAGRWQDHILFQRILEPAQ</sequence>
<keyword evidence="5" id="KW-0687">Ribonucleoprotein</keyword>
<evidence type="ECO:0000313" key="5">
    <source>
        <dbReference type="EMBL" id="SEE97333.1"/>
    </source>
</evidence>
<accession>A0A1H5N711</accession>
<dbReference type="AlphaFoldDB" id="A0A1H5N711"/>
<dbReference type="PROSITE" id="PS51186">
    <property type="entry name" value="GNAT"/>
    <property type="match status" value="1"/>
</dbReference>
<evidence type="ECO:0000256" key="2">
    <source>
        <dbReference type="ARBA" id="ARBA00023315"/>
    </source>
</evidence>
<protein>
    <submittedName>
        <fullName evidence="5">[SSU ribosomal protein S5P]-alanine acetyltransferase</fullName>
    </submittedName>
</protein>
<dbReference type="InterPro" id="IPR016181">
    <property type="entry name" value="Acyl_CoA_acyltransferase"/>
</dbReference>
<keyword evidence="1 5" id="KW-0808">Transferase</keyword>
<dbReference type="SUPFAM" id="SSF55729">
    <property type="entry name" value="Acyl-CoA N-acyltransferases (Nat)"/>
    <property type="match status" value="1"/>
</dbReference>
<comment type="similarity">
    <text evidence="3">Belongs to the acetyltransferase family. RimJ subfamily.</text>
</comment>
<organism evidence="5 6">
    <name type="scientific">Arthrobacter alpinus</name>
    <dbReference type="NCBI Taxonomy" id="656366"/>
    <lineage>
        <taxon>Bacteria</taxon>
        <taxon>Bacillati</taxon>
        <taxon>Actinomycetota</taxon>
        <taxon>Actinomycetes</taxon>
        <taxon>Micrococcales</taxon>
        <taxon>Micrococcaceae</taxon>
        <taxon>Arthrobacter</taxon>
    </lineage>
</organism>
<evidence type="ECO:0000313" key="6">
    <source>
        <dbReference type="Proteomes" id="UP000182725"/>
    </source>
</evidence>
<dbReference type="PANTHER" id="PTHR43792:SF8">
    <property type="entry name" value="[RIBOSOMAL PROTEIN US5]-ALANINE N-ACETYLTRANSFERASE"/>
    <property type="match status" value="1"/>
</dbReference>
<dbReference type="PANTHER" id="PTHR43792">
    <property type="entry name" value="GNAT FAMILY, PUTATIVE (AFU_ORTHOLOGUE AFUA_3G00765)-RELATED-RELATED"/>
    <property type="match status" value="1"/>
</dbReference>
<keyword evidence="2" id="KW-0012">Acyltransferase</keyword>
<evidence type="ECO:0000256" key="3">
    <source>
        <dbReference type="ARBA" id="ARBA00038502"/>
    </source>
</evidence>
<dbReference type="Gene3D" id="3.40.630.30">
    <property type="match status" value="1"/>
</dbReference>
<name>A0A1H5N711_9MICC</name>
<reference evidence="5 6" key="1">
    <citation type="submission" date="2016-10" db="EMBL/GenBank/DDBJ databases">
        <authorList>
            <person name="de Groot N.N."/>
        </authorList>
    </citation>
    <scope>NUCLEOTIDE SEQUENCE [LARGE SCALE GENOMIC DNA]</scope>
    <source>
        <strain evidence="5 6">DSM 22274</strain>
    </source>
</reference>
<dbReference type="EMBL" id="FNTV01000001">
    <property type="protein sequence ID" value="SEE97333.1"/>
    <property type="molecule type" value="Genomic_DNA"/>
</dbReference>
<dbReference type="GO" id="GO:0008999">
    <property type="term" value="F:protein-N-terminal-alanine acetyltransferase activity"/>
    <property type="evidence" value="ECO:0007669"/>
    <property type="project" value="TreeGrafter"/>
</dbReference>
<dbReference type="Proteomes" id="UP000182725">
    <property type="component" value="Unassembled WGS sequence"/>
</dbReference>
<feature type="domain" description="N-acetyltransferase" evidence="4">
    <location>
        <begin position="15"/>
        <end position="182"/>
    </location>
</feature>
<dbReference type="InterPro" id="IPR051531">
    <property type="entry name" value="N-acetyltransferase"/>
</dbReference>
<evidence type="ECO:0000256" key="1">
    <source>
        <dbReference type="ARBA" id="ARBA00022679"/>
    </source>
</evidence>
<proteinExistence type="inferred from homology"/>
<gene>
    <name evidence="5" type="ORF">SAMN04489740_3440</name>
</gene>
<dbReference type="Pfam" id="PF13302">
    <property type="entry name" value="Acetyltransf_3"/>
    <property type="match status" value="1"/>
</dbReference>
<dbReference type="GO" id="GO:0005737">
    <property type="term" value="C:cytoplasm"/>
    <property type="evidence" value="ECO:0007669"/>
    <property type="project" value="TreeGrafter"/>
</dbReference>
<dbReference type="InterPro" id="IPR000182">
    <property type="entry name" value="GNAT_dom"/>
</dbReference>
<dbReference type="GO" id="GO:0005840">
    <property type="term" value="C:ribosome"/>
    <property type="evidence" value="ECO:0007669"/>
    <property type="project" value="UniProtKB-KW"/>
</dbReference>
<keyword evidence="5" id="KW-0689">Ribosomal protein</keyword>